<dbReference type="PANTHER" id="PTHR31368:SF4">
    <property type="entry name" value="DEVELOPMENTAL PLURIPOTENCY-ASSOCIATED 5 PROTEIN"/>
    <property type="match status" value="1"/>
</dbReference>
<sequence>MGGLPERKNIPPWVTVPDDLKEPEVFQVQTRLVEPIFGRHGSRISYFEQVSRVMLELRVLESSNLTEVLVYGSYLFKMRCKWILQSMIERYRLRQERGMLRLEEAMNSLELDPEMESD</sequence>
<gene>
    <name evidence="10" type="primary">DPPA5</name>
</gene>
<name>A0A1S2ZAK5_ERIEU</name>
<dbReference type="AlphaFoldDB" id="A0A1S2ZAK5"/>
<comment type="similarity">
    <text evidence="2">Belongs to the KHDC1 family.</text>
</comment>
<evidence type="ECO:0000256" key="1">
    <source>
        <dbReference type="ARBA" id="ARBA00004496"/>
    </source>
</evidence>
<dbReference type="InterPro" id="IPR036612">
    <property type="entry name" value="KH_dom_type_1_sf"/>
</dbReference>
<reference evidence="10" key="1">
    <citation type="submission" date="2025-08" db="UniProtKB">
        <authorList>
            <consortium name="RefSeq"/>
        </authorList>
    </citation>
    <scope>IDENTIFICATION</scope>
</reference>
<comment type="subcellular location">
    <subcellularLocation>
        <location evidence="1">Cytoplasm</location>
    </subcellularLocation>
</comment>
<dbReference type="Gene3D" id="3.30.1370.10">
    <property type="entry name" value="K Homology domain, type 1"/>
    <property type="match status" value="1"/>
</dbReference>
<dbReference type="FunFam" id="3.30.1370.10:FF:000079">
    <property type="entry name" value="developmental pluripotency-associated 5 protein-like"/>
    <property type="match status" value="1"/>
</dbReference>
<evidence type="ECO:0000256" key="2">
    <source>
        <dbReference type="ARBA" id="ARBA00009081"/>
    </source>
</evidence>
<dbReference type="OrthoDB" id="9510166at2759"/>
<dbReference type="SUPFAM" id="SSF54791">
    <property type="entry name" value="Eukaryotic type KH-domain (KH-domain type I)"/>
    <property type="match status" value="1"/>
</dbReference>
<dbReference type="InterPro" id="IPR031952">
    <property type="entry name" value="MOEP19_KH-like"/>
</dbReference>
<organism evidence="9 10">
    <name type="scientific">Erinaceus europaeus</name>
    <name type="common">Western European hedgehog</name>
    <dbReference type="NCBI Taxonomy" id="9365"/>
    <lineage>
        <taxon>Eukaryota</taxon>
        <taxon>Metazoa</taxon>
        <taxon>Chordata</taxon>
        <taxon>Craniata</taxon>
        <taxon>Vertebrata</taxon>
        <taxon>Euteleostomi</taxon>
        <taxon>Mammalia</taxon>
        <taxon>Eutheria</taxon>
        <taxon>Laurasiatheria</taxon>
        <taxon>Eulipotyphla</taxon>
        <taxon>Erinaceidae</taxon>
        <taxon>Erinaceinae</taxon>
        <taxon>Erinaceus</taxon>
    </lineage>
</organism>
<feature type="domain" description="KH-like RNA-binding" evidence="8">
    <location>
        <begin position="11"/>
        <end position="95"/>
    </location>
</feature>
<dbReference type="Proteomes" id="UP001652624">
    <property type="component" value="Chromosome 13"/>
</dbReference>
<evidence type="ECO:0000256" key="3">
    <source>
        <dbReference type="ARBA" id="ARBA00022473"/>
    </source>
</evidence>
<protein>
    <recommendedName>
        <fullName evidence="7">Embryonal stem cell-specific gene 1 protein</fullName>
    </recommendedName>
</protein>
<evidence type="ECO:0000313" key="9">
    <source>
        <dbReference type="Proteomes" id="UP001652624"/>
    </source>
</evidence>
<dbReference type="RefSeq" id="XP_007516432.1">
    <property type="nucleotide sequence ID" value="XM_007516370.2"/>
</dbReference>
<evidence type="ECO:0000256" key="6">
    <source>
        <dbReference type="ARBA" id="ARBA00054456"/>
    </source>
</evidence>
<dbReference type="GO" id="GO:0010468">
    <property type="term" value="P:regulation of gene expression"/>
    <property type="evidence" value="ECO:0007669"/>
    <property type="project" value="TreeGrafter"/>
</dbReference>
<evidence type="ECO:0000259" key="8">
    <source>
        <dbReference type="Pfam" id="PF16005"/>
    </source>
</evidence>
<evidence type="ECO:0000256" key="4">
    <source>
        <dbReference type="ARBA" id="ARBA00022490"/>
    </source>
</evidence>
<keyword evidence="3" id="KW-0217">Developmental protein</keyword>
<keyword evidence="4" id="KW-0963">Cytoplasm</keyword>
<evidence type="ECO:0000256" key="5">
    <source>
        <dbReference type="ARBA" id="ARBA00022884"/>
    </source>
</evidence>
<accession>A0A1S2ZAK5</accession>
<dbReference type="InParanoid" id="A0A1S2ZAK5"/>
<dbReference type="GeneID" id="103107566"/>
<proteinExistence type="inferred from homology"/>
<dbReference type="Pfam" id="PF16005">
    <property type="entry name" value="MOEP19"/>
    <property type="match status" value="1"/>
</dbReference>
<dbReference type="GO" id="GO:0003729">
    <property type="term" value="F:mRNA binding"/>
    <property type="evidence" value="ECO:0007669"/>
    <property type="project" value="TreeGrafter"/>
</dbReference>
<dbReference type="eggNOG" id="ENOG502RW7D">
    <property type="taxonomic scope" value="Eukaryota"/>
</dbReference>
<comment type="function">
    <text evidence="6">Involved in the maintenance of embryonic stem (ES) cell pluripotency. Dispensable for self-renewal of pluripotent ES cells and establishment of germ cells. Associates with specific target mRNAs.</text>
</comment>
<evidence type="ECO:0000256" key="7">
    <source>
        <dbReference type="ARBA" id="ARBA00076670"/>
    </source>
</evidence>
<dbReference type="STRING" id="9365.ENSEEUP00000011695"/>
<keyword evidence="9" id="KW-1185">Reference proteome</keyword>
<evidence type="ECO:0000313" key="10">
    <source>
        <dbReference type="RefSeq" id="XP_007516432.1"/>
    </source>
</evidence>
<keyword evidence="5" id="KW-0694">RNA-binding</keyword>
<dbReference type="CDD" id="cd12795">
    <property type="entry name" value="FILIA_N_like"/>
    <property type="match status" value="1"/>
</dbReference>
<dbReference type="GO" id="GO:0005737">
    <property type="term" value="C:cytoplasm"/>
    <property type="evidence" value="ECO:0007669"/>
    <property type="project" value="UniProtKB-SubCell"/>
</dbReference>
<dbReference type="PANTHER" id="PTHR31368">
    <property type="entry name" value="DEVELOPMENT PLURPOTENCY-ASSOCIATED PROTEIN 1/5 FAMILY MEMBER"/>
    <property type="match status" value="1"/>
</dbReference>
<dbReference type="CTD" id="340168"/>